<dbReference type="PROSITE" id="PS50110">
    <property type="entry name" value="RESPONSE_REGULATORY"/>
    <property type="match status" value="1"/>
</dbReference>
<dbReference type="SUPFAM" id="SSF50341">
    <property type="entry name" value="CheW-like"/>
    <property type="match status" value="1"/>
</dbReference>
<dbReference type="PANTHER" id="PTHR43395:SF8">
    <property type="entry name" value="HISTIDINE KINASE"/>
    <property type="match status" value="1"/>
</dbReference>
<dbReference type="EC" id="2.7.13.3" evidence="2"/>
<dbReference type="InterPro" id="IPR036061">
    <property type="entry name" value="CheW-like_dom_sf"/>
</dbReference>
<dbReference type="CDD" id="cd17546">
    <property type="entry name" value="REC_hyHK_CKI1_RcsC-like"/>
    <property type="match status" value="1"/>
</dbReference>
<dbReference type="InterPro" id="IPR036890">
    <property type="entry name" value="HATPase_C_sf"/>
</dbReference>
<dbReference type="Gene3D" id="3.40.50.2300">
    <property type="match status" value="1"/>
</dbReference>
<dbReference type="InterPro" id="IPR008207">
    <property type="entry name" value="Sig_transdc_His_kin_Hpt_dom"/>
</dbReference>
<dbReference type="PROSITE" id="PS50894">
    <property type="entry name" value="HPT"/>
    <property type="match status" value="3"/>
</dbReference>
<dbReference type="InterPro" id="IPR036641">
    <property type="entry name" value="HPT_dom_sf"/>
</dbReference>
<name>A0ABP9R519_9RHOO</name>
<dbReference type="SUPFAM" id="SSF47226">
    <property type="entry name" value="Histidine-containing phosphotransfer domain, HPT domain"/>
    <property type="match status" value="5"/>
</dbReference>
<evidence type="ECO:0000256" key="9">
    <source>
        <dbReference type="SAM" id="Coils"/>
    </source>
</evidence>
<dbReference type="PROSITE" id="PS50851">
    <property type="entry name" value="CHEW"/>
    <property type="match status" value="1"/>
</dbReference>
<dbReference type="Pfam" id="PF01627">
    <property type="entry name" value="Hpt"/>
    <property type="match status" value="2"/>
</dbReference>
<keyword evidence="3 8" id="KW-0597">Phosphoprotein</keyword>
<feature type="domain" description="CheW-like" evidence="13">
    <location>
        <begin position="1911"/>
        <end position="2046"/>
    </location>
</feature>
<feature type="region of interest" description="Disordered" evidence="10">
    <location>
        <begin position="795"/>
        <end position="858"/>
    </location>
</feature>
<dbReference type="Pfam" id="PF01584">
    <property type="entry name" value="CheW"/>
    <property type="match status" value="1"/>
</dbReference>
<keyword evidence="4" id="KW-0808">Transferase</keyword>
<comment type="caution">
    <text evidence="15">The sequence shown here is derived from an EMBL/GenBank/DDBJ whole genome shotgun (WGS) entry which is preliminary data.</text>
</comment>
<dbReference type="CDD" id="cd00088">
    <property type="entry name" value="HPT"/>
    <property type="match status" value="2"/>
</dbReference>
<evidence type="ECO:0000259" key="11">
    <source>
        <dbReference type="PROSITE" id="PS50109"/>
    </source>
</evidence>
<keyword evidence="5" id="KW-0418">Kinase</keyword>
<dbReference type="InterPro" id="IPR002545">
    <property type="entry name" value="CheW-lke_dom"/>
</dbReference>
<accession>A0ABP9R519</accession>
<dbReference type="SMART" id="SM01231">
    <property type="entry name" value="H-kinase_dim"/>
    <property type="match status" value="1"/>
</dbReference>
<dbReference type="PRINTS" id="PR00344">
    <property type="entry name" value="BCTRLSENSOR"/>
</dbReference>
<evidence type="ECO:0000259" key="13">
    <source>
        <dbReference type="PROSITE" id="PS50851"/>
    </source>
</evidence>
<gene>
    <name evidence="15" type="ORF">GCM10025770_36510</name>
</gene>
<dbReference type="Gene3D" id="2.30.30.40">
    <property type="entry name" value="SH3 Domains"/>
    <property type="match status" value="1"/>
</dbReference>
<feature type="coiled-coil region" evidence="9">
    <location>
        <begin position="1617"/>
        <end position="1644"/>
    </location>
</feature>
<dbReference type="Gene3D" id="1.20.120.160">
    <property type="entry name" value="HPT domain"/>
    <property type="match status" value="4"/>
</dbReference>
<dbReference type="RefSeq" id="WP_345534548.1">
    <property type="nucleotide sequence ID" value="NZ_BAABLD010000017.1"/>
</dbReference>
<sequence>MSQTDFDIGPLTWVKAEIDTALTRATESLDAAIAQPDQREPLRFAQNHVHQASGALSIVGLDGVTQFSEALDKLLSALAGSEDNPPAASLDVARRSLAVLANYLNELLAGAPHKPLRLFPAYRDLVTARGEEAPQASELFFPDLSARPQLAANAAPDPASLKTELRVLRGRFEKGLLMWLRQPTSNAGAEEMLRAVQRIEQIQSVPATRAFWWSAIAFFEGLAQQIIPVERATQRLCRRIDMQMRRLIEGSQVVAERLVRDVLYFVATANIKTPHARSVRQVYKLEAALPEVDQGVSDTLRQPLVLRVRESLEHTKDAWNRFCAGAAVALPQFQDQLTELQSRVKAMQLPQLEKLLVSMGEIGSWLRTDPLRQSEALSMEVATGLLVVEQAAESPAYDRNLLERQVELLTTIYTIRSRGGRPPAMDDSLFGEASQQAQEKLFFNQLAREILTNLGQIEQTLDAFFRNPAQREALSTLTNPLKQIEGALAILGQTEAAELVTKSSAQVEAFANATEPPSREECDEVAHKLSALGFYVEALKTGPANLQHFLDPSSAFAAEEEKAAASGTVEAQLLRESRETRNLVEALKETPQSSELRNQLVSNLEAMREDAQLVADSALEQQAKEAIATLKAGGDVSAEKIEEVLSSVAATDAPQPSEEAARLMQVSTEELDAELLAIFLEEAAEVLDTLREHRGIAGNEPHNVDALTTLRRGFHTLKGSSRMVGLEAFSDAAKHIEMLMNRWLQLEKHADSDLLGLIDDSIAVFSAWVDQLNGGGSAWRDATALTNKSDALLASLDPSGDSSSPQLLARPPSPERAVAEAPATAQSGTDSSLDLDLSLDDGPDETAAPASGPDIAPANAVATGLDMDLDDTPLAEIDLTATLMEGGFAHLSSGEAEISELDLTATVVDVIAVEPGLPEDDGHVTDLTTTDLDLRLGEPREQEIDLSATSFDSDLLATLSEPMILLDDSPAEAPAFAPAASMPGDDDKVVELDLSATGFEQDLMASVTEPILLLDDAPADPLEESAPSTYEVPPAPAEPEQSVEIDLSKTGFEQDFMTSLSEPMILLDDSPAEEVPAAEPVQSTEAANAEPETELDLTSTALDQDLTTSLSEAIVLLSADEAPNDEPVATPTNNSPDSEHEAPVMPTTAGATREEDLEEVAIEDGDEDIELPIINIASLGQNEPGPDSMVAHVASLVEPEPTTVVDGDVTVGENTLSRGLYDLYMAESAQHLAKLRDSQQQMSHNPLLVPDLDTVRAAHTLAGISGTARFDSLYALAKALEHALHRLHETNHAPTTPQADLFAVTLDTLEAMQAQVARMQMPLDAPELVEQLDTLRPHVEEELVSIPEPVVDQPVVESVAESVIETADEVGIDIDAEAAAPAVFEAAAVTGEPPAGSLSATANLFEHVNAVQDELDDQLLPIFFEEADELSAEISSVLRQMRSEPGSAEPFNALARHLHTLKGSARMAGAMRLGEFVHALESRLEIASRAPTADVVDELETGYDHIGSMLEALRNPGSEPPPPPALLETAPVTANAPAPVAPTVGQEMVAATPPRTPTRDGGEASIPAALRQTPVVEEPEAIQSSRALLRVRADLVDRFVNEAGEISIARTRVEGEMRTLRRSLLDLTENVIRLRNQLREVEISAETQMQSRIAAAESQHANFDPLEFDRFTRLQEVTRMMAESVGDVTTIQQNLLRNLDGADAALHAQGRLSRDLQQALMGVRMVPFNEVADRLYRIVRQTARELGKRANLDIVGGNIEIDRGVLDKMIAPIEHLLRNAIAHGIEMPMDRATAGKSETGQITLKLTQLSNEIALEMTDDGAGLNFEKIAARGRTVGLLSADEQPSENRLTQLIFEPGFSTAETVTGVAGRGVGMDVVKNEALSVGGRIDVSSTRGQGSRFLIHLPLTLAVTQALLVRAGTRVYAIPSTMVEQATEVKEDVLADIRAKGYSEWKDQRYPLRYLPRLMGDHETQPEQQRYHWILLLRAGNDSLALLIDALIGNQEIVVKNAGPQFVRLQGYTGATVLPDGEISLILNPVVLAGRHAVAEGVDEIDAKQDGAAEETAHVPTVMVVDDSLTVRKITTRLLEREGYRVVTAKDGVDALEQLTEMIPDVMLSDIEMPRMDGFDLARNVRADERLKAIPIIMITSRMADKHRNYAAEIGVNHYLGKPYQEDQLLELISAFLFAHKQKKRA</sequence>
<dbReference type="InterPro" id="IPR003594">
    <property type="entry name" value="HATPase_dom"/>
</dbReference>
<evidence type="ECO:0000313" key="16">
    <source>
        <dbReference type="Proteomes" id="UP001500547"/>
    </source>
</evidence>
<organism evidence="15 16">
    <name type="scientific">Viridibacterium curvum</name>
    <dbReference type="NCBI Taxonomy" id="1101404"/>
    <lineage>
        <taxon>Bacteria</taxon>
        <taxon>Pseudomonadati</taxon>
        <taxon>Pseudomonadota</taxon>
        <taxon>Betaproteobacteria</taxon>
        <taxon>Rhodocyclales</taxon>
        <taxon>Rhodocyclaceae</taxon>
        <taxon>Viridibacterium</taxon>
    </lineage>
</organism>
<dbReference type="SMART" id="SM00073">
    <property type="entry name" value="HPT"/>
    <property type="match status" value="3"/>
</dbReference>
<dbReference type="InterPro" id="IPR004358">
    <property type="entry name" value="Sig_transdc_His_kin-like_C"/>
</dbReference>
<evidence type="ECO:0000256" key="7">
    <source>
        <dbReference type="PROSITE-ProRule" id="PRU00110"/>
    </source>
</evidence>
<keyword evidence="9" id="KW-0175">Coiled coil</keyword>
<evidence type="ECO:0000256" key="8">
    <source>
        <dbReference type="PROSITE-ProRule" id="PRU00169"/>
    </source>
</evidence>
<keyword evidence="6" id="KW-0902">Two-component regulatory system</keyword>
<feature type="coiled-coil region" evidence="9">
    <location>
        <begin position="570"/>
        <end position="621"/>
    </location>
</feature>
<dbReference type="Pfam" id="PF02518">
    <property type="entry name" value="HATPase_c"/>
    <property type="match status" value="1"/>
</dbReference>
<dbReference type="Proteomes" id="UP001500547">
    <property type="component" value="Unassembled WGS sequence"/>
</dbReference>
<feature type="modified residue" description="Phosphohistidine" evidence="7">
    <location>
        <position position="1259"/>
    </location>
</feature>
<dbReference type="Gene3D" id="3.30.565.10">
    <property type="entry name" value="Histidine kinase-like ATPase, C-terminal domain"/>
    <property type="match status" value="1"/>
</dbReference>
<feature type="region of interest" description="Disordered" evidence="10">
    <location>
        <begin position="1120"/>
        <end position="1144"/>
    </location>
</feature>
<feature type="modified residue" description="Phosphohistidine" evidence="7">
    <location>
        <position position="715"/>
    </location>
</feature>
<dbReference type="InterPro" id="IPR051315">
    <property type="entry name" value="Bact_Chemotaxis_CheA"/>
</dbReference>
<dbReference type="SMART" id="SM00387">
    <property type="entry name" value="HATPase_c"/>
    <property type="match status" value="1"/>
</dbReference>
<dbReference type="InterPro" id="IPR058661">
    <property type="entry name" value="FimL_2nd"/>
</dbReference>
<feature type="domain" description="Response regulatory" evidence="12">
    <location>
        <begin position="2069"/>
        <end position="2185"/>
    </location>
</feature>
<dbReference type="SMART" id="SM00448">
    <property type="entry name" value="REC"/>
    <property type="match status" value="1"/>
</dbReference>
<reference evidence="16" key="1">
    <citation type="journal article" date="2019" name="Int. J. Syst. Evol. Microbiol.">
        <title>The Global Catalogue of Microorganisms (GCM) 10K type strain sequencing project: providing services to taxonomists for standard genome sequencing and annotation.</title>
        <authorList>
            <consortium name="The Broad Institute Genomics Platform"/>
            <consortium name="The Broad Institute Genome Sequencing Center for Infectious Disease"/>
            <person name="Wu L."/>
            <person name="Ma J."/>
        </authorList>
    </citation>
    <scope>NUCLEOTIDE SEQUENCE [LARGE SCALE GENOMIC DNA]</scope>
    <source>
        <strain evidence="16">JCM 18715</strain>
    </source>
</reference>
<evidence type="ECO:0000259" key="12">
    <source>
        <dbReference type="PROSITE" id="PS50110"/>
    </source>
</evidence>
<feature type="domain" description="HPt" evidence="14">
    <location>
        <begin position="668"/>
        <end position="772"/>
    </location>
</feature>
<dbReference type="InterPro" id="IPR005467">
    <property type="entry name" value="His_kinase_dom"/>
</dbReference>
<evidence type="ECO:0000256" key="2">
    <source>
        <dbReference type="ARBA" id="ARBA00012438"/>
    </source>
</evidence>
<dbReference type="Pfam" id="PF26379">
    <property type="entry name" value="FimL_2nd"/>
    <property type="match status" value="1"/>
</dbReference>
<feature type="region of interest" description="Disordered" evidence="10">
    <location>
        <begin position="1073"/>
        <end position="1094"/>
    </location>
</feature>
<feature type="modified residue" description="4-aspartylphosphate" evidence="8">
    <location>
        <position position="2118"/>
    </location>
</feature>
<comment type="catalytic activity">
    <reaction evidence="1">
        <text>ATP + protein L-histidine = ADP + protein N-phospho-L-histidine.</text>
        <dbReference type="EC" id="2.7.13.3"/>
    </reaction>
</comment>
<dbReference type="SUPFAM" id="SSF55874">
    <property type="entry name" value="ATPase domain of HSP90 chaperone/DNA topoisomerase II/histidine kinase"/>
    <property type="match status" value="1"/>
</dbReference>
<evidence type="ECO:0000256" key="5">
    <source>
        <dbReference type="ARBA" id="ARBA00022777"/>
    </source>
</evidence>
<evidence type="ECO:0000313" key="15">
    <source>
        <dbReference type="EMBL" id="GAA5171608.1"/>
    </source>
</evidence>
<protein>
    <recommendedName>
        <fullName evidence="2">histidine kinase</fullName>
        <ecNumber evidence="2">2.7.13.3</ecNumber>
    </recommendedName>
</protein>
<dbReference type="SUPFAM" id="SSF52172">
    <property type="entry name" value="CheY-like"/>
    <property type="match status" value="1"/>
</dbReference>
<proteinExistence type="predicted"/>
<dbReference type="InterPro" id="IPR001789">
    <property type="entry name" value="Sig_transdc_resp-reg_receiver"/>
</dbReference>
<dbReference type="PANTHER" id="PTHR43395">
    <property type="entry name" value="SENSOR HISTIDINE KINASE CHEA"/>
    <property type="match status" value="1"/>
</dbReference>
<dbReference type="Pfam" id="PF00072">
    <property type="entry name" value="Response_reg"/>
    <property type="match status" value="1"/>
</dbReference>
<dbReference type="SMART" id="SM00260">
    <property type="entry name" value="CheW"/>
    <property type="match status" value="1"/>
</dbReference>
<evidence type="ECO:0000256" key="4">
    <source>
        <dbReference type="ARBA" id="ARBA00022679"/>
    </source>
</evidence>
<evidence type="ECO:0000256" key="10">
    <source>
        <dbReference type="SAM" id="MobiDB-lite"/>
    </source>
</evidence>
<dbReference type="EMBL" id="BAABLD010000017">
    <property type="protein sequence ID" value="GAA5171608.1"/>
    <property type="molecule type" value="Genomic_DNA"/>
</dbReference>
<feature type="modified residue" description="Phosphohistidine" evidence="7">
    <location>
        <position position="1459"/>
    </location>
</feature>
<feature type="domain" description="Histidine kinase" evidence="11">
    <location>
        <begin position="1657"/>
        <end position="1909"/>
    </location>
</feature>
<evidence type="ECO:0000259" key="14">
    <source>
        <dbReference type="PROSITE" id="PS50894"/>
    </source>
</evidence>
<feature type="domain" description="HPt" evidence="14">
    <location>
        <begin position="1412"/>
        <end position="1513"/>
    </location>
</feature>
<dbReference type="InterPro" id="IPR004105">
    <property type="entry name" value="CheA-like_dim"/>
</dbReference>
<dbReference type="InterPro" id="IPR011006">
    <property type="entry name" value="CheY-like_superfamily"/>
</dbReference>
<keyword evidence="16" id="KW-1185">Reference proteome</keyword>
<evidence type="ECO:0000256" key="3">
    <source>
        <dbReference type="ARBA" id="ARBA00022553"/>
    </source>
</evidence>
<dbReference type="PROSITE" id="PS50109">
    <property type="entry name" value="HIS_KIN"/>
    <property type="match status" value="1"/>
</dbReference>
<evidence type="ECO:0000256" key="1">
    <source>
        <dbReference type="ARBA" id="ARBA00000085"/>
    </source>
</evidence>
<feature type="domain" description="HPt" evidence="14">
    <location>
        <begin position="1213"/>
        <end position="1319"/>
    </location>
</feature>
<evidence type="ECO:0000256" key="6">
    <source>
        <dbReference type="ARBA" id="ARBA00023012"/>
    </source>
</evidence>